<dbReference type="HOGENOM" id="CLU_000445_114_72_3"/>
<dbReference type="SMART" id="SM00388">
    <property type="entry name" value="HisKA"/>
    <property type="match status" value="1"/>
</dbReference>
<dbReference type="GO" id="GO:0009927">
    <property type="term" value="F:histidine phosphotransfer kinase activity"/>
    <property type="evidence" value="ECO:0007669"/>
    <property type="project" value="TreeGrafter"/>
</dbReference>
<evidence type="ECO:0000313" key="13">
    <source>
        <dbReference type="EMBL" id="EDX75794.1"/>
    </source>
</evidence>
<evidence type="ECO:0000313" key="14">
    <source>
        <dbReference type="Proteomes" id="UP000003835"/>
    </source>
</evidence>
<evidence type="ECO:0000256" key="1">
    <source>
        <dbReference type="ARBA" id="ARBA00000085"/>
    </source>
</evidence>
<evidence type="ECO:0000256" key="2">
    <source>
        <dbReference type="ARBA" id="ARBA00006402"/>
    </source>
</evidence>
<feature type="coiled-coil region" evidence="10">
    <location>
        <begin position="122"/>
        <end position="170"/>
    </location>
</feature>
<dbReference type="Gene3D" id="3.40.50.2300">
    <property type="match status" value="1"/>
</dbReference>
<dbReference type="PANTHER" id="PTHR43047">
    <property type="entry name" value="TWO-COMPONENT HISTIDINE PROTEIN KINASE"/>
    <property type="match status" value="1"/>
</dbReference>
<dbReference type="STRING" id="118168.MC7420_6449"/>
<dbReference type="SMART" id="SM00387">
    <property type="entry name" value="HATPase_c"/>
    <property type="match status" value="1"/>
</dbReference>
<dbReference type="GO" id="GO:0005886">
    <property type="term" value="C:plasma membrane"/>
    <property type="evidence" value="ECO:0007669"/>
    <property type="project" value="TreeGrafter"/>
</dbReference>
<dbReference type="CDD" id="cd00082">
    <property type="entry name" value="HisKA"/>
    <property type="match status" value="1"/>
</dbReference>
<dbReference type="Pfam" id="PF00072">
    <property type="entry name" value="Response_reg"/>
    <property type="match status" value="1"/>
</dbReference>
<keyword evidence="10" id="KW-0175">Coiled coil</keyword>
<evidence type="ECO:0000256" key="5">
    <source>
        <dbReference type="ARBA" id="ARBA00022679"/>
    </source>
</evidence>
<dbReference type="InterPro" id="IPR003661">
    <property type="entry name" value="HisK_dim/P_dom"/>
</dbReference>
<dbReference type="PRINTS" id="PR00344">
    <property type="entry name" value="BCTRLSENSOR"/>
</dbReference>
<evidence type="ECO:0000256" key="6">
    <source>
        <dbReference type="ARBA" id="ARBA00022777"/>
    </source>
</evidence>
<dbReference type="EC" id="2.7.13.3" evidence="3"/>
<dbReference type="Pfam" id="PF02518">
    <property type="entry name" value="HATPase_c"/>
    <property type="match status" value="1"/>
</dbReference>
<dbReference type="InterPro" id="IPR004358">
    <property type="entry name" value="Sig_transdc_His_kin-like_C"/>
</dbReference>
<dbReference type="InterPro" id="IPR036890">
    <property type="entry name" value="HATPase_C_sf"/>
</dbReference>
<dbReference type="PROSITE" id="PS50110">
    <property type="entry name" value="RESPONSE_REGULATORY"/>
    <property type="match status" value="1"/>
</dbReference>
<evidence type="ECO:0000256" key="3">
    <source>
        <dbReference type="ARBA" id="ARBA00012438"/>
    </source>
</evidence>
<dbReference type="InterPro" id="IPR011006">
    <property type="entry name" value="CheY-like_superfamily"/>
</dbReference>
<dbReference type="EMBL" id="DS989848">
    <property type="protein sequence ID" value="EDX75794.1"/>
    <property type="molecule type" value="Genomic_DNA"/>
</dbReference>
<dbReference type="CDD" id="cd00156">
    <property type="entry name" value="REC"/>
    <property type="match status" value="1"/>
</dbReference>
<dbReference type="AlphaFoldDB" id="B4VQE5"/>
<dbReference type="eggNOG" id="COG2205">
    <property type="taxonomic scope" value="Bacteria"/>
</dbReference>
<dbReference type="SMART" id="SM00448">
    <property type="entry name" value="REC"/>
    <property type="match status" value="1"/>
</dbReference>
<keyword evidence="6 13" id="KW-0418">Kinase</keyword>
<sequence length="411" mass="46086">MLNILLVDDEDIDRLAVRQALDATGLSINYVEACDYNSAIALIDRETFDCVFLDYCLPDKDGLSLVQDLRKAGVKIPLVVITAHGNEQVAVALMKAGASDYLSQDKISPTSLGRILQNAIRIYQAEQQVELAHQQLRQTNEQLVRQNQELAQQRQQIQRQNLKLKELSKLKSQFLATTSHELRTPMNVIIGFAQMLLLQRHGSLTLSQLKMVQCILKNGNHLLSLLSEVLDFAQIEAGALELKAEEFNIDQVVNSTVNDVRPLALQKGLDLSIKIQLKNTSVINDRSRLHKVLKHLLMNAVKFTKSGSIWVNVYEVESQRLIIDVEDTGIGLSQAELDYIFDAFRQVDQTITRQYPGTGLGLAMTKSLVQLMQGKITVESQVGEGSIFRVELPRYISYSGKLTEIKVPAYN</sequence>
<dbReference type="SUPFAM" id="SSF47384">
    <property type="entry name" value="Homodimeric domain of signal transducing histidine kinase"/>
    <property type="match status" value="1"/>
</dbReference>
<dbReference type="InterPro" id="IPR001789">
    <property type="entry name" value="Sig_transdc_resp-reg_receiver"/>
</dbReference>
<dbReference type="InterPro" id="IPR003594">
    <property type="entry name" value="HATPase_dom"/>
</dbReference>
<feature type="domain" description="Histidine kinase" evidence="11">
    <location>
        <begin position="177"/>
        <end position="396"/>
    </location>
</feature>
<dbReference type="GO" id="GO:0000155">
    <property type="term" value="F:phosphorelay sensor kinase activity"/>
    <property type="evidence" value="ECO:0007669"/>
    <property type="project" value="InterPro"/>
</dbReference>
<dbReference type="Pfam" id="PF00512">
    <property type="entry name" value="HisKA"/>
    <property type="match status" value="1"/>
</dbReference>
<comment type="similarity">
    <text evidence="2">In the N-terminal section; belongs to the phytochrome family.</text>
</comment>
<feature type="domain" description="Response regulatory" evidence="12">
    <location>
        <begin position="3"/>
        <end position="119"/>
    </location>
</feature>
<keyword evidence="7" id="KW-0902">Two-component regulatory system</keyword>
<dbReference type="FunFam" id="3.30.565.10:FF:000010">
    <property type="entry name" value="Sensor histidine kinase RcsC"/>
    <property type="match status" value="1"/>
</dbReference>
<evidence type="ECO:0000259" key="12">
    <source>
        <dbReference type="PROSITE" id="PS50110"/>
    </source>
</evidence>
<organism evidence="13 14">
    <name type="scientific">Coleofasciculus chthonoplastes PCC 7420</name>
    <dbReference type="NCBI Taxonomy" id="118168"/>
    <lineage>
        <taxon>Bacteria</taxon>
        <taxon>Bacillati</taxon>
        <taxon>Cyanobacteriota</taxon>
        <taxon>Cyanophyceae</taxon>
        <taxon>Coleofasciculales</taxon>
        <taxon>Coleofasciculaceae</taxon>
        <taxon>Coleofasciculus</taxon>
    </lineage>
</organism>
<gene>
    <name evidence="13" type="ORF">MC7420_6449</name>
</gene>
<dbReference type="Gene3D" id="3.30.565.10">
    <property type="entry name" value="Histidine kinase-like ATPase, C-terminal domain"/>
    <property type="match status" value="1"/>
</dbReference>
<dbReference type="Proteomes" id="UP000003835">
    <property type="component" value="Unassembled WGS sequence"/>
</dbReference>
<dbReference type="InterPro" id="IPR036097">
    <property type="entry name" value="HisK_dim/P_sf"/>
</dbReference>
<name>B4VQE5_9CYAN</name>
<keyword evidence="5" id="KW-0808">Transferase</keyword>
<dbReference type="PROSITE" id="PS50109">
    <property type="entry name" value="HIS_KIN"/>
    <property type="match status" value="1"/>
</dbReference>
<keyword evidence="4 9" id="KW-0597">Phosphoprotein</keyword>
<evidence type="ECO:0000256" key="4">
    <source>
        <dbReference type="ARBA" id="ARBA00022553"/>
    </source>
</evidence>
<comment type="catalytic activity">
    <reaction evidence="1">
        <text>ATP + protein L-histidine = ADP + protein N-phospho-L-histidine.</text>
        <dbReference type="EC" id="2.7.13.3"/>
    </reaction>
</comment>
<accession>B4VQE5</accession>
<dbReference type="SUPFAM" id="SSF55874">
    <property type="entry name" value="ATPase domain of HSP90 chaperone/DNA topoisomerase II/histidine kinase"/>
    <property type="match status" value="1"/>
</dbReference>
<protein>
    <recommendedName>
        <fullName evidence="8">Circadian input-output histidine kinase CikA</fullName>
        <ecNumber evidence="3">2.7.13.3</ecNumber>
    </recommendedName>
</protein>
<evidence type="ECO:0000256" key="10">
    <source>
        <dbReference type="SAM" id="Coils"/>
    </source>
</evidence>
<keyword evidence="14" id="KW-1185">Reference proteome</keyword>
<evidence type="ECO:0000259" key="11">
    <source>
        <dbReference type="PROSITE" id="PS50109"/>
    </source>
</evidence>
<dbReference type="Gene3D" id="1.10.287.130">
    <property type="match status" value="1"/>
</dbReference>
<dbReference type="SUPFAM" id="SSF52172">
    <property type="entry name" value="CheY-like"/>
    <property type="match status" value="1"/>
</dbReference>
<proteinExistence type="inferred from homology"/>
<evidence type="ECO:0000256" key="9">
    <source>
        <dbReference type="PROSITE-ProRule" id="PRU00169"/>
    </source>
</evidence>
<dbReference type="CDD" id="cd16922">
    <property type="entry name" value="HATPase_EvgS-ArcB-TorS-like"/>
    <property type="match status" value="1"/>
</dbReference>
<reference evidence="13 14" key="1">
    <citation type="submission" date="2008-07" db="EMBL/GenBank/DDBJ databases">
        <authorList>
            <person name="Tandeau de Marsac N."/>
            <person name="Ferriera S."/>
            <person name="Johnson J."/>
            <person name="Kravitz S."/>
            <person name="Beeson K."/>
            <person name="Sutton G."/>
            <person name="Rogers Y.-H."/>
            <person name="Friedman R."/>
            <person name="Frazier M."/>
            <person name="Venter J.C."/>
        </authorList>
    </citation>
    <scope>NUCLEOTIDE SEQUENCE [LARGE SCALE GENOMIC DNA]</scope>
    <source>
        <strain evidence="13 14">PCC 7420</strain>
    </source>
</reference>
<evidence type="ECO:0000256" key="8">
    <source>
        <dbReference type="ARBA" id="ARBA00074306"/>
    </source>
</evidence>
<feature type="modified residue" description="4-aspartylphosphate" evidence="9">
    <location>
        <position position="54"/>
    </location>
</feature>
<evidence type="ECO:0000256" key="7">
    <source>
        <dbReference type="ARBA" id="ARBA00023012"/>
    </source>
</evidence>
<dbReference type="InterPro" id="IPR005467">
    <property type="entry name" value="His_kinase_dom"/>
</dbReference>